<name>A0AAP0DY91_9MAGN</name>
<protein>
    <submittedName>
        <fullName evidence="1">Uncharacterized protein</fullName>
    </submittedName>
</protein>
<gene>
    <name evidence="1" type="ORF">Syun_031146</name>
</gene>
<reference evidence="1 2" key="1">
    <citation type="submission" date="2024-01" db="EMBL/GenBank/DDBJ databases">
        <title>Genome assemblies of Stephania.</title>
        <authorList>
            <person name="Yang L."/>
        </authorList>
    </citation>
    <scope>NUCLEOTIDE SEQUENCE [LARGE SCALE GENOMIC DNA]</scope>
    <source>
        <strain evidence="1">YNDBR</strain>
        <tissue evidence="1">Leaf</tissue>
    </source>
</reference>
<accession>A0AAP0DY91</accession>
<dbReference type="EMBL" id="JBBNAF010000055">
    <property type="protein sequence ID" value="KAK9081367.1"/>
    <property type="molecule type" value="Genomic_DNA"/>
</dbReference>
<comment type="caution">
    <text evidence="1">The sequence shown here is derived from an EMBL/GenBank/DDBJ whole genome shotgun (WGS) entry which is preliminary data.</text>
</comment>
<dbReference type="AlphaFoldDB" id="A0AAP0DY91"/>
<sequence>MMPSNSSIKTKFIILCNLNKKMTPVLICKETLTTIVTTMTVKEAMVAENSDSFMLTMEVLKMPIEMQIKAVPHSFDSWS</sequence>
<organism evidence="1 2">
    <name type="scientific">Stephania yunnanensis</name>
    <dbReference type="NCBI Taxonomy" id="152371"/>
    <lineage>
        <taxon>Eukaryota</taxon>
        <taxon>Viridiplantae</taxon>
        <taxon>Streptophyta</taxon>
        <taxon>Embryophyta</taxon>
        <taxon>Tracheophyta</taxon>
        <taxon>Spermatophyta</taxon>
        <taxon>Magnoliopsida</taxon>
        <taxon>Ranunculales</taxon>
        <taxon>Menispermaceae</taxon>
        <taxon>Menispermoideae</taxon>
        <taxon>Cissampelideae</taxon>
        <taxon>Stephania</taxon>
    </lineage>
</organism>
<evidence type="ECO:0000313" key="1">
    <source>
        <dbReference type="EMBL" id="KAK9081367.1"/>
    </source>
</evidence>
<keyword evidence="2" id="KW-1185">Reference proteome</keyword>
<proteinExistence type="predicted"/>
<dbReference type="Proteomes" id="UP001420932">
    <property type="component" value="Unassembled WGS sequence"/>
</dbReference>
<evidence type="ECO:0000313" key="2">
    <source>
        <dbReference type="Proteomes" id="UP001420932"/>
    </source>
</evidence>